<organism evidence="2">
    <name type="scientific">Pseudo-nitzschia australis</name>
    <dbReference type="NCBI Taxonomy" id="44445"/>
    <lineage>
        <taxon>Eukaryota</taxon>
        <taxon>Sar</taxon>
        <taxon>Stramenopiles</taxon>
        <taxon>Ochrophyta</taxon>
        <taxon>Bacillariophyta</taxon>
        <taxon>Bacillariophyceae</taxon>
        <taxon>Bacillariophycidae</taxon>
        <taxon>Bacillariales</taxon>
        <taxon>Bacillariaceae</taxon>
        <taxon>Pseudo-nitzschia</taxon>
    </lineage>
</organism>
<sequence>MDPIPPPDLTQPSEARARALLDERTESPTLVARTGTILTPDPVGRSGHAIPNMTPDVFTRADAQAMREAMAVIDGFSFRAMYGTPSEEAGSVPPAPPRAPPPEPTGPPTHWSPSTVASPSRDATMMYSAPPAYRPPTIPWTDEWPTERTFPDPLTIERAREHLVEAFRQVPCLWTPDTGNHGYAWMVERQTNWNAREGLHDTQPVVPPVRPAMPPVGCAMLIRARYDQDYNTWMDYSHMMREGIAKLQACFGRTVFAPLQVRRHLPSHLTPRALLDYLTTVYAPVELHHQHVRTVKAMAESRYDAAQPVEDYFATLQQAKDDAVLLNIGYTDTQLMFMP</sequence>
<accession>A0A7S4EPH7</accession>
<dbReference type="EMBL" id="HBIX01029432">
    <property type="protein sequence ID" value="CAE0727012.1"/>
    <property type="molecule type" value="Transcribed_RNA"/>
</dbReference>
<gene>
    <name evidence="2" type="ORF">PAUS00366_LOCUS19772</name>
</gene>
<evidence type="ECO:0000313" key="2">
    <source>
        <dbReference type="EMBL" id="CAE0727012.1"/>
    </source>
</evidence>
<feature type="compositionally biased region" description="Pro residues" evidence="1">
    <location>
        <begin position="93"/>
        <end position="107"/>
    </location>
</feature>
<dbReference type="AlphaFoldDB" id="A0A7S4EPH7"/>
<feature type="region of interest" description="Disordered" evidence="1">
    <location>
        <begin position="84"/>
        <end position="122"/>
    </location>
</feature>
<protein>
    <submittedName>
        <fullName evidence="2">Uncharacterized protein</fullName>
    </submittedName>
</protein>
<reference evidence="2" key="1">
    <citation type="submission" date="2021-01" db="EMBL/GenBank/DDBJ databases">
        <authorList>
            <person name="Corre E."/>
            <person name="Pelletier E."/>
            <person name="Niang G."/>
            <person name="Scheremetjew M."/>
            <person name="Finn R."/>
            <person name="Kale V."/>
            <person name="Holt S."/>
            <person name="Cochrane G."/>
            <person name="Meng A."/>
            <person name="Brown T."/>
            <person name="Cohen L."/>
        </authorList>
    </citation>
    <scope>NUCLEOTIDE SEQUENCE</scope>
    <source>
        <strain evidence="2">10249 10 AB</strain>
    </source>
</reference>
<feature type="region of interest" description="Disordered" evidence="1">
    <location>
        <begin position="21"/>
        <end position="54"/>
    </location>
</feature>
<proteinExistence type="predicted"/>
<evidence type="ECO:0000256" key="1">
    <source>
        <dbReference type="SAM" id="MobiDB-lite"/>
    </source>
</evidence>
<name>A0A7S4EPH7_9STRA</name>